<dbReference type="PIR" id="T33610">
    <property type="entry name" value="T33610"/>
</dbReference>
<dbReference type="InParanoid" id="Q9TZ88"/>
<proteinExistence type="evidence at protein level"/>
<dbReference type="KEGG" id="cel:CELE_F54D10.5"/>
<keyword evidence="3" id="KW-1185">Reference proteome</keyword>
<accession>Q9TZ88</accession>
<evidence type="ECO:0000256" key="1">
    <source>
        <dbReference type="SAM" id="MobiDB-lite"/>
    </source>
</evidence>
<dbReference type="AGR" id="WB:WBGene00018806"/>
<dbReference type="STRING" id="6239.F54D10.5.2"/>
<dbReference type="Bgee" id="WBGene00018806">
    <property type="expression patterns" value="Expressed in germ line (C elegans) and 4 other cell types or tissues"/>
</dbReference>
<dbReference type="DIP" id="DIP-27130N"/>
<dbReference type="EMBL" id="BX284602">
    <property type="protein sequence ID" value="CCD64811.1"/>
    <property type="molecule type" value="Genomic_DNA"/>
</dbReference>
<dbReference type="CTD" id="173724"/>
<sequence length="235" mass="26727">MNNQDQPGSSHQNEDSSPDDDVEEILRNNPMLNVILGRTQLMANDQIPEAFRPVHPGLYSAALAHEQIIDVVRARVVEQREMQGSSDSGALENDLNRTLEVTEDAEVMENWVSIYELLNPSELRSRKNGLTEPVNDILKAFLELNMENFAEKLTPIFHDLKLDNRILHILKTAEQCCRREDIDKRFIPEHCTIARNFLKATFYTGPKRTDNFIFQSNLFSTSCGSLISKSGEPIV</sequence>
<feature type="compositionally biased region" description="Polar residues" evidence="1">
    <location>
        <begin position="1"/>
        <end position="11"/>
    </location>
</feature>
<organism evidence="2 3">
    <name type="scientific">Caenorhabditis elegans</name>
    <dbReference type="NCBI Taxonomy" id="6239"/>
    <lineage>
        <taxon>Eukaryota</taxon>
        <taxon>Metazoa</taxon>
        <taxon>Ecdysozoa</taxon>
        <taxon>Nematoda</taxon>
        <taxon>Chromadorea</taxon>
        <taxon>Rhabditida</taxon>
        <taxon>Rhabditina</taxon>
        <taxon>Rhabditomorpha</taxon>
        <taxon>Rhabditoidea</taxon>
        <taxon>Rhabditidae</taxon>
        <taxon>Peloderinae</taxon>
        <taxon>Caenorhabditis</taxon>
    </lineage>
</organism>
<dbReference type="HOGENOM" id="CLU_1181129_0_0_1"/>
<keyword evidence="5" id="KW-1267">Proteomics identification</keyword>
<protein>
    <submittedName>
        <fullName evidence="2">Uncharacterized protein</fullName>
    </submittedName>
</protein>
<dbReference type="PaxDb" id="6239-F54D10.5"/>
<evidence type="ECO:0000313" key="4">
    <source>
        <dbReference type="WormBase" id="F54D10.5"/>
    </source>
</evidence>
<name>Q9TZ88_CAEEL</name>
<dbReference type="AlphaFoldDB" id="Q9TZ88"/>
<feature type="region of interest" description="Disordered" evidence="1">
    <location>
        <begin position="1"/>
        <end position="23"/>
    </location>
</feature>
<reference evidence="2 3" key="1">
    <citation type="journal article" date="1998" name="Science">
        <title>Genome sequence of the nematode C. elegans: a platform for investigating biology.</title>
        <authorList>
            <consortium name="The C. elegans sequencing consortium"/>
            <person name="Sulson J.E."/>
            <person name="Waterston R."/>
        </authorList>
    </citation>
    <scope>NUCLEOTIDE SEQUENCE [LARGE SCALE GENOMIC DNA]</scope>
    <source>
        <strain evidence="2 3">Bristol N2</strain>
    </source>
</reference>
<dbReference type="Proteomes" id="UP000001940">
    <property type="component" value="Chromosome II"/>
</dbReference>
<dbReference type="WormBase" id="F54D10.5">
    <property type="protein sequence ID" value="CE19455"/>
    <property type="gene ID" value="WBGene00018806"/>
</dbReference>
<evidence type="ECO:0007829" key="5">
    <source>
        <dbReference type="PeptideAtlas" id="Q9TZ88"/>
    </source>
</evidence>
<gene>
    <name evidence="2" type="ORF">CELE_F54D10.5</name>
    <name evidence="2 4" type="ORF">F54D10.5</name>
</gene>
<evidence type="ECO:0000313" key="3">
    <source>
        <dbReference type="Proteomes" id="UP000001940"/>
    </source>
</evidence>
<dbReference type="FunCoup" id="Q9TZ88">
    <property type="interactions" value="11"/>
</dbReference>
<dbReference type="GeneID" id="173724"/>
<dbReference type="UCSC" id="F54D10.5">
    <property type="organism name" value="c. elegans"/>
</dbReference>
<dbReference type="RefSeq" id="NP_494657.1">
    <property type="nucleotide sequence ID" value="NM_062256.4"/>
</dbReference>
<evidence type="ECO:0000313" key="2">
    <source>
        <dbReference type="EMBL" id="CCD64811.1"/>
    </source>
</evidence>
<dbReference type="PeptideAtlas" id="Q9TZ88"/>